<keyword evidence="10" id="KW-0175">Coiled coil</keyword>
<keyword evidence="18" id="KW-1185">Reference proteome</keyword>
<dbReference type="GeneID" id="65348791"/>
<evidence type="ECO:0000313" key="17">
    <source>
        <dbReference type="EMBL" id="QGM12353.1"/>
    </source>
</evidence>
<evidence type="ECO:0000256" key="12">
    <source>
        <dbReference type="ARBA" id="ARBA00023186"/>
    </source>
</evidence>
<keyword evidence="8" id="KW-1040">Host Golgi apparatus</keyword>
<dbReference type="RefSeq" id="YP_010088063.1">
    <property type="nucleotide sequence ID" value="NC_055639.1"/>
</dbReference>
<evidence type="ECO:0000256" key="6">
    <source>
        <dbReference type="ARBA" id="ARBA00022759"/>
    </source>
</evidence>
<keyword evidence="7" id="KW-0378">Hydrolase</keyword>
<keyword evidence="11" id="KW-0543">Viral nucleoprotein</keyword>
<evidence type="ECO:0000256" key="10">
    <source>
        <dbReference type="ARBA" id="ARBA00023054"/>
    </source>
</evidence>
<evidence type="ECO:0000256" key="9">
    <source>
        <dbReference type="ARBA" id="ARBA00022884"/>
    </source>
</evidence>
<dbReference type="GO" id="GO:0019013">
    <property type="term" value="C:viral nucleocapsid"/>
    <property type="evidence" value="ECO:0007669"/>
    <property type="project" value="UniProtKB-KW"/>
</dbReference>
<evidence type="ECO:0000256" key="4">
    <source>
        <dbReference type="ARBA" id="ARBA00014389"/>
    </source>
</evidence>
<keyword evidence="5" id="KW-0540">Nuclease</keyword>
<dbReference type="InterPro" id="IPR002214">
    <property type="entry name" value="Hanta_nucleocap"/>
</dbReference>
<evidence type="ECO:0000256" key="11">
    <source>
        <dbReference type="ARBA" id="ARBA00023086"/>
    </source>
</evidence>
<comment type="similarity">
    <text evidence="3">Belongs to the hantavirus nucleocapsid protein family.</text>
</comment>
<keyword evidence="11" id="KW-0946">Virion</keyword>
<accession>A0A6G5X094</accession>
<evidence type="ECO:0000256" key="1">
    <source>
        <dbReference type="ARBA" id="ARBA00004328"/>
    </source>
</evidence>
<keyword evidence="6" id="KW-0255">Endonuclease</keyword>
<evidence type="ECO:0000256" key="16">
    <source>
        <dbReference type="SAM" id="MobiDB-lite"/>
    </source>
</evidence>
<evidence type="ECO:0000256" key="14">
    <source>
        <dbReference type="ARBA" id="ARBA00033344"/>
    </source>
</evidence>
<comment type="subcellular location">
    <subcellularLocation>
        <location evidence="15">Host Golgi apparatus</location>
        <location evidence="15">Host cis-Golgi network</location>
    </subcellularLocation>
    <subcellularLocation>
        <location evidence="2">Host cytoplasm</location>
        <location evidence="2">Host perinuclear region</location>
    </subcellularLocation>
    <subcellularLocation>
        <location evidence="1">Virion</location>
    </subcellularLocation>
</comment>
<dbReference type="GO" id="GO:0003723">
    <property type="term" value="F:RNA binding"/>
    <property type="evidence" value="ECO:0007669"/>
    <property type="project" value="UniProtKB-KW"/>
</dbReference>
<dbReference type="Pfam" id="PF00846">
    <property type="entry name" value="Hanta_nucleocap"/>
    <property type="match status" value="1"/>
</dbReference>
<keyword evidence="12" id="KW-0143">Chaperone</keyword>
<dbReference type="Proteomes" id="UP000677280">
    <property type="component" value="Genome"/>
</dbReference>
<feature type="region of interest" description="Disordered" evidence="16">
    <location>
        <begin position="57"/>
        <end position="132"/>
    </location>
</feature>
<keyword evidence="9" id="KW-0694">RNA-binding</keyword>
<protein>
    <recommendedName>
        <fullName evidence="4">Nucleoprotein</fullName>
    </recommendedName>
    <alternativeName>
        <fullName evidence="14">Nucleocapsid protein</fullName>
    </alternativeName>
</protein>
<evidence type="ECO:0000256" key="8">
    <source>
        <dbReference type="ARBA" id="ARBA00022812"/>
    </source>
</evidence>
<proteinExistence type="inferred from homology"/>
<feature type="compositionally biased region" description="Polar residues" evidence="16">
    <location>
        <begin position="1"/>
        <end position="15"/>
    </location>
</feature>
<dbReference type="EMBL" id="MN510771">
    <property type="protein sequence ID" value="QGM12353.1"/>
    <property type="molecule type" value="Viral_cRNA"/>
</dbReference>
<sequence length="439" mass="47640">MSSGENGTGARQGQQHGAHLRSWDQTYYSQKGSKAKKDTYVYQFILAGGSVSQIPEEVRAKHAESIQAALRKIASPGQGSSQEGSSSPPPEESPGQEDGEEQEESQGFQGAPKSRLREGVTSDLSNMDPENMSGEAVSWASVSEQVFRGTQPTGSLSLVRKLYHMIGVRGKAQKQEHKSTQVVYTDSVPIEDGTRVSHRMAISFPNATSSIGKDEMTPSRFLAAAIPYVSEYAHEKKLCSPISAANGSSKVLESAAELIYDLNDSIGGFKSVMEARRAAYESLEIPNRSVITDWDERCGCKVRNPSCSEEGLRSILLSPSAPGPSSLLVSFGPEFGLLNAVMSDVRARLKVVSMGVLATADDKMKASTTFGKSYKRRLEQFGVAISQEKYNTLYAAASPYWIKGMTVSGDCQELSEKWVDIVGTWMKSRGMAGTVPVFW</sequence>
<evidence type="ECO:0000256" key="7">
    <source>
        <dbReference type="ARBA" id="ARBA00022801"/>
    </source>
</evidence>
<dbReference type="GO" id="GO:0044177">
    <property type="term" value="C:host cell Golgi apparatus"/>
    <property type="evidence" value="ECO:0007669"/>
    <property type="project" value="UniProtKB-SubCell"/>
</dbReference>
<dbReference type="GO" id="GO:0016787">
    <property type="term" value="F:hydrolase activity"/>
    <property type="evidence" value="ECO:0007669"/>
    <property type="project" value="UniProtKB-KW"/>
</dbReference>
<dbReference type="GO" id="GO:0004519">
    <property type="term" value="F:endonuclease activity"/>
    <property type="evidence" value="ECO:0007669"/>
    <property type="project" value="UniProtKB-KW"/>
</dbReference>
<feature type="region of interest" description="Disordered" evidence="16">
    <location>
        <begin position="1"/>
        <end position="22"/>
    </location>
</feature>
<organism evidence="17 18">
    <name type="scientific">Bern perch virus</name>
    <dbReference type="NCBI Taxonomy" id="2675847"/>
    <lineage>
        <taxon>Viruses</taxon>
        <taxon>Riboviria</taxon>
        <taxon>Orthornavirae</taxon>
        <taxon>Negarnaviricota</taxon>
        <taxon>Polyploviricotina</taxon>
        <taxon>Bunyaviricetes</taxon>
        <taxon>Elliovirales</taxon>
        <taxon>Hantaviridae</taxon>
        <taxon>Actantavirinae</taxon>
        <taxon>Actinovirus</taxon>
        <taxon>Actinovirus bernense</taxon>
    </lineage>
</organism>
<evidence type="ECO:0000256" key="3">
    <source>
        <dbReference type="ARBA" id="ARBA00007687"/>
    </source>
</evidence>
<feature type="compositionally biased region" description="Acidic residues" evidence="16">
    <location>
        <begin position="94"/>
        <end position="104"/>
    </location>
</feature>
<name>A0A6G5X094_9VIRU</name>
<evidence type="ECO:0000256" key="2">
    <source>
        <dbReference type="ARBA" id="ARBA00004407"/>
    </source>
</evidence>
<evidence type="ECO:0000256" key="13">
    <source>
        <dbReference type="ARBA" id="ARBA00023200"/>
    </source>
</evidence>
<reference evidence="17" key="1">
    <citation type="journal article" date="2021" name="Emerg. Infect. Dis.">
        <title>Novel Filoviruses, Hantavirus, and Rhabdovirus in Freshwater Fish, Switzerland, 2017.</title>
        <authorList>
            <person name="Hierweger M.M."/>
            <person name="Koch M.C."/>
            <person name="Rupp M."/>
            <person name="Maes P."/>
            <person name="Di Paola N."/>
            <person name="Bruggmann R."/>
            <person name="Kuhn J.H."/>
            <person name="Schmidt-Posthaus H."/>
            <person name="Seuberlich T."/>
        </authorList>
    </citation>
    <scope>NUCLEOTIDE SEQUENCE</scope>
    <source>
        <strain evidence="17">BEPV CH17</strain>
    </source>
</reference>
<feature type="compositionally biased region" description="Low complexity" evidence="16">
    <location>
        <begin position="75"/>
        <end position="86"/>
    </location>
</feature>
<evidence type="ECO:0000256" key="5">
    <source>
        <dbReference type="ARBA" id="ARBA00022722"/>
    </source>
</evidence>
<evidence type="ECO:0000313" key="18">
    <source>
        <dbReference type="Proteomes" id="UP000677280"/>
    </source>
</evidence>
<dbReference type="KEGG" id="vg:65348791"/>
<evidence type="ECO:0000256" key="15">
    <source>
        <dbReference type="ARBA" id="ARBA00033737"/>
    </source>
</evidence>
<dbReference type="GO" id="GO:0044220">
    <property type="term" value="C:host cell perinuclear region of cytoplasm"/>
    <property type="evidence" value="ECO:0007669"/>
    <property type="project" value="UniProtKB-SubCell"/>
</dbReference>
<keyword evidence="13" id="KW-1035">Host cytoplasm</keyword>